<gene>
    <name evidence="1 3" type="ORF">C17B7.14</name>
    <name evidence="1" type="ORF">CELE_C17B7.14</name>
</gene>
<dbReference type="InParanoid" id="D1YSH4"/>
<evidence type="ECO:0000313" key="3">
    <source>
        <dbReference type="WormBase" id="C17B7.14"/>
    </source>
</evidence>
<dbReference type="WormBase" id="C17B7.14">
    <property type="protein sequence ID" value="CE44416"/>
    <property type="gene ID" value="WBGene00194898"/>
</dbReference>
<dbReference type="Proteomes" id="UP000001940">
    <property type="component" value="Chromosome V"/>
</dbReference>
<keyword evidence="1" id="KW-0675">Receptor</keyword>
<evidence type="ECO:0000313" key="1">
    <source>
        <dbReference type="EMBL" id="CCD62962.1"/>
    </source>
</evidence>
<dbReference type="EMBL" id="BX284605">
    <property type="protein sequence ID" value="CCD62962.1"/>
    <property type="molecule type" value="Genomic_DNA"/>
</dbReference>
<dbReference type="Bgee" id="WBGene00194898">
    <property type="expression patterns" value="Expressed in larva"/>
</dbReference>
<organism evidence="1 2">
    <name type="scientific">Caenorhabditis elegans</name>
    <dbReference type="NCBI Taxonomy" id="6239"/>
    <lineage>
        <taxon>Eukaryota</taxon>
        <taxon>Metazoa</taxon>
        <taxon>Ecdysozoa</taxon>
        <taxon>Nematoda</taxon>
        <taxon>Chromadorea</taxon>
        <taxon>Rhabditida</taxon>
        <taxon>Rhabditina</taxon>
        <taxon>Rhabditomorpha</taxon>
        <taxon>Rhabditoidea</taxon>
        <taxon>Rhabditidae</taxon>
        <taxon>Peloderinae</taxon>
        <taxon>Caenorhabditis</taxon>
    </lineage>
</organism>
<dbReference type="PaxDb" id="6239-C17B7.14"/>
<protein>
    <submittedName>
        <fullName evidence="1">Nuclear receptor domain-containing protein</fullName>
    </submittedName>
</protein>
<dbReference type="GeneID" id="13212243"/>
<keyword evidence="2" id="KW-1185">Reference proteome</keyword>
<dbReference type="STRING" id="6239.C17B7.14.1"/>
<name>D1YSH4_CAEEL</name>
<reference evidence="1 2" key="1">
    <citation type="journal article" date="1998" name="Science">
        <title>Genome sequence of the nematode C. elegans: a platform for investigating biology.</title>
        <authorList>
            <consortium name="The C. elegans sequencing consortium"/>
            <person name="Sulson J.E."/>
            <person name="Waterston R."/>
        </authorList>
    </citation>
    <scope>NUCLEOTIDE SEQUENCE [LARGE SCALE GENOMIC DNA]</scope>
    <source>
        <strain evidence="1 2">Bristol N2</strain>
    </source>
</reference>
<proteinExistence type="predicted"/>
<sequence>MNLVPFVCQLCSSQIFMIHSLSCTCKHCSAFGLFLFHLQQPEV</sequence>
<dbReference type="CTD" id="13212243"/>
<evidence type="ECO:0000313" key="2">
    <source>
        <dbReference type="Proteomes" id="UP000001940"/>
    </source>
</evidence>
<dbReference type="KEGG" id="cel:CELE_C17B7.14"/>
<dbReference type="HOGENOM" id="CLU_3242672_0_0_1"/>
<dbReference type="RefSeq" id="NP_001256022.1">
    <property type="nucleotide sequence ID" value="NM_001269093.1"/>
</dbReference>
<dbReference type="AGR" id="WB:WBGene00194898"/>
<accession>D1YSH4</accession>
<dbReference type="AlphaFoldDB" id="D1YSH4"/>